<proteinExistence type="predicted"/>
<protein>
    <submittedName>
        <fullName evidence="1">Uncharacterized protein</fullName>
    </submittedName>
</protein>
<dbReference type="AlphaFoldDB" id="A0A0F9G0W7"/>
<accession>A0A0F9G0W7</accession>
<sequence>MSPLPVDRLTKDSPLQAVREAVGASIQQCMDEPNDKTQEDCAGMAFSIAREKSGQALDEATRR</sequence>
<evidence type="ECO:0000313" key="1">
    <source>
        <dbReference type="EMBL" id="KKL84151.1"/>
    </source>
</evidence>
<comment type="caution">
    <text evidence="1">The sequence shown here is derived from an EMBL/GenBank/DDBJ whole genome shotgun (WGS) entry which is preliminary data.</text>
</comment>
<dbReference type="EMBL" id="LAZR01021781">
    <property type="protein sequence ID" value="KKL84151.1"/>
    <property type="molecule type" value="Genomic_DNA"/>
</dbReference>
<gene>
    <name evidence="1" type="ORF">LCGC14_1967570</name>
</gene>
<reference evidence="1" key="1">
    <citation type="journal article" date="2015" name="Nature">
        <title>Complex archaea that bridge the gap between prokaryotes and eukaryotes.</title>
        <authorList>
            <person name="Spang A."/>
            <person name="Saw J.H."/>
            <person name="Jorgensen S.L."/>
            <person name="Zaremba-Niedzwiedzka K."/>
            <person name="Martijn J."/>
            <person name="Lind A.E."/>
            <person name="van Eijk R."/>
            <person name="Schleper C."/>
            <person name="Guy L."/>
            <person name="Ettema T.J."/>
        </authorList>
    </citation>
    <scope>NUCLEOTIDE SEQUENCE</scope>
</reference>
<organism evidence="1">
    <name type="scientific">marine sediment metagenome</name>
    <dbReference type="NCBI Taxonomy" id="412755"/>
    <lineage>
        <taxon>unclassified sequences</taxon>
        <taxon>metagenomes</taxon>
        <taxon>ecological metagenomes</taxon>
    </lineage>
</organism>
<name>A0A0F9G0W7_9ZZZZ</name>